<comment type="caution">
    <text evidence="1">The sequence shown here is derived from an EMBL/GenBank/DDBJ whole genome shotgun (WGS) entry which is preliminary data.</text>
</comment>
<evidence type="ECO:0000313" key="1">
    <source>
        <dbReference type="EMBL" id="HIZ85939.1"/>
    </source>
</evidence>
<evidence type="ECO:0000313" key="2">
    <source>
        <dbReference type="Proteomes" id="UP000824115"/>
    </source>
</evidence>
<dbReference type="Proteomes" id="UP000824115">
    <property type="component" value="Unassembled WGS sequence"/>
</dbReference>
<dbReference type="AlphaFoldDB" id="A0A9D2K9I9"/>
<gene>
    <name evidence="1" type="ORF">IAC04_05575</name>
</gene>
<proteinExistence type="predicted"/>
<accession>A0A9D2K9I9</accession>
<reference evidence="1" key="2">
    <citation type="submission" date="2021-04" db="EMBL/GenBank/DDBJ databases">
        <authorList>
            <person name="Gilroy R."/>
        </authorList>
    </citation>
    <scope>NUCLEOTIDE SEQUENCE</scope>
    <source>
        <strain evidence="1">Gambia16-554</strain>
    </source>
</reference>
<dbReference type="EMBL" id="DXAW01000096">
    <property type="protein sequence ID" value="HIZ85939.1"/>
    <property type="molecule type" value="Genomic_DNA"/>
</dbReference>
<name>A0A9D2K9I9_9BACT</name>
<reference evidence="1" key="1">
    <citation type="journal article" date="2021" name="PeerJ">
        <title>Extensive microbial diversity within the chicken gut microbiome revealed by metagenomics and culture.</title>
        <authorList>
            <person name="Gilroy R."/>
            <person name="Ravi A."/>
            <person name="Getino M."/>
            <person name="Pursley I."/>
            <person name="Horton D.L."/>
            <person name="Alikhan N.F."/>
            <person name="Baker D."/>
            <person name="Gharbi K."/>
            <person name="Hall N."/>
            <person name="Watson M."/>
            <person name="Adriaenssens E.M."/>
            <person name="Foster-Nyarko E."/>
            <person name="Jarju S."/>
            <person name="Secka A."/>
            <person name="Antonio M."/>
            <person name="Oren A."/>
            <person name="Chaudhuri R.R."/>
            <person name="La Ragione R."/>
            <person name="Hildebrand F."/>
            <person name="Pallen M.J."/>
        </authorList>
    </citation>
    <scope>NUCLEOTIDE SEQUENCE</scope>
    <source>
        <strain evidence="1">Gambia16-554</strain>
    </source>
</reference>
<sequence length="181" mass="20808">MEEMMTVDVRVGACLREYVICTRGCDVIVPAKDSVLWCLLKQHLVTSADGYVPVHPDLAGEYIRIALRNAHSAKTYSVPSGRVVQLNTLFRCFLDPTGERVIRRHLDHEFKKTFHDYMMGCSNNTDLKITEAIEEFCNDHRIDGTNSITIEMLRKDWYRFRLREAGRIFPTKVSPVGVPNF</sequence>
<organism evidence="1 2">
    <name type="scientific">Candidatus Coprenecus stercoravium</name>
    <dbReference type="NCBI Taxonomy" id="2840735"/>
    <lineage>
        <taxon>Bacteria</taxon>
        <taxon>Pseudomonadati</taxon>
        <taxon>Bacteroidota</taxon>
        <taxon>Bacteroidia</taxon>
        <taxon>Bacteroidales</taxon>
        <taxon>Rikenellaceae</taxon>
        <taxon>Rikenellaceae incertae sedis</taxon>
        <taxon>Candidatus Coprenecus</taxon>
    </lineage>
</organism>
<protein>
    <submittedName>
        <fullName evidence="1">Uncharacterized protein</fullName>
    </submittedName>
</protein>